<protein>
    <submittedName>
        <fullName evidence="1">Uncharacterized protein</fullName>
    </submittedName>
</protein>
<evidence type="ECO:0000313" key="1">
    <source>
        <dbReference type="EMBL" id="KAI5670318.1"/>
    </source>
</evidence>
<dbReference type="Proteomes" id="UP001060085">
    <property type="component" value="Linkage Group LG03"/>
</dbReference>
<organism evidence="1 2">
    <name type="scientific">Catharanthus roseus</name>
    <name type="common">Madagascar periwinkle</name>
    <name type="synonym">Vinca rosea</name>
    <dbReference type="NCBI Taxonomy" id="4058"/>
    <lineage>
        <taxon>Eukaryota</taxon>
        <taxon>Viridiplantae</taxon>
        <taxon>Streptophyta</taxon>
        <taxon>Embryophyta</taxon>
        <taxon>Tracheophyta</taxon>
        <taxon>Spermatophyta</taxon>
        <taxon>Magnoliopsida</taxon>
        <taxon>eudicotyledons</taxon>
        <taxon>Gunneridae</taxon>
        <taxon>Pentapetalae</taxon>
        <taxon>asterids</taxon>
        <taxon>lamiids</taxon>
        <taxon>Gentianales</taxon>
        <taxon>Apocynaceae</taxon>
        <taxon>Rauvolfioideae</taxon>
        <taxon>Vinceae</taxon>
        <taxon>Catharanthinae</taxon>
        <taxon>Catharanthus</taxon>
    </lineage>
</organism>
<keyword evidence="2" id="KW-1185">Reference proteome</keyword>
<dbReference type="EMBL" id="CM044703">
    <property type="protein sequence ID" value="KAI5670318.1"/>
    <property type="molecule type" value="Genomic_DNA"/>
</dbReference>
<sequence>MMNDEENQEDDESGLTEEQKNRISLKFRAAKALLARKRPRHSFDTSARFPSKDGDGRGIEPPTLVGGSRRLPLAEIPVNTPSATSIKHLSFTAGDSTYSSTKVLTLDDCTKRLDKSGALLSSCNTSVPKPNLNGLASRNLASSSGEGFSTRKSGFGFNSFDTPVRQSDCSVISQTLAVSSIFDDAFDESILEEIDTLCDKPAAKPERDLSEGTPVENLCVEESSKETNNSFSPLVSNENVNENMLNSSGNQELGADDPGNYDSTLADSMPEEYAKYMKSLNDRQREAACSDISTPLMVIAGPGSGKTSTLVGRVLMLLSQGIDPSHILAMTFTTAAASEMRERIGSIAGKAAAKDLTISTFHSFSLQLCRLHAEKLDRTPEFLIYGQGQQRRGVIEAVRLLEDGKRRSNHKSEKVEDMAGENSPQQFKDKSKKWLKFVVRAKAAGRTPEDCEKLGDQMGAEILRKYNDILKSCNALDYFDLISCSVKLLTEFPPVFNDCKESWKAIVIDEFQDTSSMQYCLLRLLASHKRITIVGDEDQSIFGFNGADVSGFNSFRKDFPMHKEVRLIKNYRSTRCIIEAASSLIRNNPKRCQLKDVLTDNSSGSKITIRECTNENSQCAYVVDKILEITSESSSEKSCFGNIAVLYRRQVSGKIFQTTFRNRKIPFNIHGVAFYRKKVVKAIISMLRTALPACDDASFRRVFKALLPFEKEEKKKVIEHIDKVATVRKCSFLSASSDIFAAKISGTFKRTQLTQGRKVLLTLDMIRKLVHREQSISAVITSVANMIPQKYLLEQRAVVDVDGGKLLNEDNDLRSVLQYLLDDVSDFLSNKHTAAEESNLDTAEGKASPEEGKDDTAETKGCAATLKAFIDHISERERENFHSRRHDNKDSVALSTMHQSKGLEWDVVFIVKVNESEIPLLHESNGILRGNDSSVEEERRLLYVAMTRARKKLFILYLLTDSNWQVMQPSRFLREIPSHLQEVNDDLSLQSLKGNCERIPQETTDVTAALPTETRLTGVNKMPNNLGSHVNDEESIEVTEPFEACNSNEFLRRFSAEHRSVVSHLFHQWAKKPAFQDPKRLLDKVGFVIDERLRAKNKNKDVLHSLKSCLRSDEAFQYAISVVKWEQIPTEKRAHLMREKQEHFQKQRIESAMSSSTPTSKQIAYLQKLGCSVTPTSRLHASRLIEQYKSL</sequence>
<comment type="caution">
    <text evidence="1">The sequence shown here is derived from an EMBL/GenBank/DDBJ whole genome shotgun (WGS) entry which is preliminary data.</text>
</comment>
<evidence type="ECO:0000313" key="2">
    <source>
        <dbReference type="Proteomes" id="UP001060085"/>
    </source>
</evidence>
<proteinExistence type="predicted"/>
<gene>
    <name evidence="1" type="ORF">M9H77_10682</name>
</gene>
<name>A0ACC0BCH7_CATRO</name>
<reference evidence="2" key="1">
    <citation type="journal article" date="2023" name="Nat. Plants">
        <title>Single-cell RNA sequencing provides a high-resolution roadmap for understanding the multicellular compartmentation of specialized metabolism.</title>
        <authorList>
            <person name="Sun S."/>
            <person name="Shen X."/>
            <person name="Li Y."/>
            <person name="Li Y."/>
            <person name="Wang S."/>
            <person name="Li R."/>
            <person name="Zhang H."/>
            <person name="Shen G."/>
            <person name="Guo B."/>
            <person name="Wei J."/>
            <person name="Xu J."/>
            <person name="St-Pierre B."/>
            <person name="Chen S."/>
            <person name="Sun C."/>
        </authorList>
    </citation>
    <scope>NUCLEOTIDE SEQUENCE [LARGE SCALE GENOMIC DNA]</scope>
</reference>
<accession>A0ACC0BCH7</accession>